<evidence type="ECO:0000313" key="2">
    <source>
        <dbReference type="Proteomes" id="UP001529510"/>
    </source>
</evidence>
<feature type="non-terminal residue" evidence="1">
    <location>
        <position position="1"/>
    </location>
</feature>
<keyword evidence="2" id="KW-1185">Reference proteome</keyword>
<accession>A0ABD0RWP5</accession>
<organism evidence="1 2">
    <name type="scientific">Cirrhinus mrigala</name>
    <name type="common">Mrigala</name>
    <dbReference type="NCBI Taxonomy" id="683832"/>
    <lineage>
        <taxon>Eukaryota</taxon>
        <taxon>Metazoa</taxon>
        <taxon>Chordata</taxon>
        <taxon>Craniata</taxon>
        <taxon>Vertebrata</taxon>
        <taxon>Euteleostomi</taxon>
        <taxon>Actinopterygii</taxon>
        <taxon>Neopterygii</taxon>
        <taxon>Teleostei</taxon>
        <taxon>Ostariophysi</taxon>
        <taxon>Cypriniformes</taxon>
        <taxon>Cyprinidae</taxon>
        <taxon>Labeoninae</taxon>
        <taxon>Labeonini</taxon>
        <taxon>Cirrhinus</taxon>
    </lineage>
</organism>
<name>A0ABD0RWP5_CIRMR</name>
<dbReference type="Proteomes" id="UP001529510">
    <property type="component" value="Unassembled WGS sequence"/>
</dbReference>
<comment type="caution">
    <text evidence="1">The sequence shown here is derived from an EMBL/GenBank/DDBJ whole genome shotgun (WGS) entry which is preliminary data.</text>
</comment>
<dbReference type="AlphaFoldDB" id="A0ABD0RWP5"/>
<reference evidence="1 2" key="1">
    <citation type="submission" date="2024-05" db="EMBL/GenBank/DDBJ databases">
        <title>Genome sequencing and assembly of Indian major carp, Cirrhinus mrigala (Hamilton, 1822).</title>
        <authorList>
            <person name="Mohindra V."/>
            <person name="Chowdhury L.M."/>
            <person name="Lal K."/>
            <person name="Jena J.K."/>
        </authorList>
    </citation>
    <scope>NUCLEOTIDE SEQUENCE [LARGE SCALE GENOMIC DNA]</scope>
    <source>
        <strain evidence="1">CM1030</strain>
        <tissue evidence="1">Blood</tissue>
    </source>
</reference>
<sequence length="76" mass="8651">YSTAYQCIYYPPEQTAKAREILRVVSQLQPHISALADQLLQTAQQSSSQPLRDVLKSLEEKVRPADSCLSNLQREF</sequence>
<protein>
    <submittedName>
        <fullName evidence="1">Uncharacterized protein</fullName>
    </submittedName>
</protein>
<proteinExistence type="predicted"/>
<gene>
    <name evidence="1" type="ORF">M9458_000990</name>
</gene>
<evidence type="ECO:0000313" key="1">
    <source>
        <dbReference type="EMBL" id="KAL0202972.1"/>
    </source>
</evidence>
<dbReference type="EMBL" id="JAMKFB020000001">
    <property type="protein sequence ID" value="KAL0202972.1"/>
    <property type="molecule type" value="Genomic_DNA"/>
</dbReference>